<reference evidence="1" key="1">
    <citation type="thesis" date="2020" institute="ProQuest LLC" country="789 East Eisenhower Parkway, Ann Arbor, MI, USA">
        <title>Comparative Genomics and Chromosome Evolution.</title>
        <authorList>
            <person name="Mudd A.B."/>
        </authorList>
    </citation>
    <scope>NUCLEOTIDE SEQUENCE</scope>
    <source>
        <strain evidence="1">1538</strain>
        <tissue evidence="1">Blood</tissue>
    </source>
</reference>
<evidence type="ECO:0000313" key="2">
    <source>
        <dbReference type="Proteomes" id="UP001181693"/>
    </source>
</evidence>
<keyword evidence="2" id="KW-1185">Reference proteome</keyword>
<name>A0AAV3ALK0_PYXAD</name>
<comment type="caution">
    <text evidence="1">The sequence shown here is derived from an EMBL/GenBank/DDBJ whole genome shotgun (WGS) entry which is preliminary data.</text>
</comment>
<evidence type="ECO:0000313" key="1">
    <source>
        <dbReference type="EMBL" id="DBA24797.1"/>
    </source>
</evidence>
<protein>
    <submittedName>
        <fullName evidence="1">Uncharacterized protein</fullName>
    </submittedName>
</protein>
<gene>
    <name evidence="1" type="ORF">GDO54_012406</name>
</gene>
<organism evidence="1 2">
    <name type="scientific">Pyxicephalus adspersus</name>
    <name type="common">African bullfrog</name>
    <dbReference type="NCBI Taxonomy" id="30357"/>
    <lineage>
        <taxon>Eukaryota</taxon>
        <taxon>Metazoa</taxon>
        <taxon>Chordata</taxon>
        <taxon>Craniata</taxon>
        <taxon>Vertebrata</taxon>
        <taxon>Euteleostomi</taxon>
        <taxon>Amphibia</taxon>
        <taxon>Batrachia</taxon>
        <taxon>Anura</taxon>
        <taxon>Neobatrachia</taxon>
        <taxon>Ranoidea</taxon>
        <taxon>Pyxicephalidae</taxon>
        <taxon>Pyxicephalinae</taxon>
        <taxon>Pyxicephalus</taxon>
    </lineage>
</organism>
<dbReference type="Proteomes" id="UP001181693">
    <property type="component" value="Unassembled WGS sequence"/>
</dbReference>
<sequence>MLYHKVTKITVMFIWCVYYKTVELYRDFPVMAPQGNIEVSTLIAPFSPLTEYFYHITSSVMLQAKPGMATHIIQYMLSL</sequence>
<accession>A0AAV3ALK0</accession>
<dbReference type="AlphaFoldDB" id="A0AAV3ALK0"/>
<proteinExistence type="predicted"/>
<dbReference type="EMBL" id="DYDO01000005">
    <property type="protein sequence ID" value="DBA24797.1"/>
    <property type="molecule type" value="Genomic_DNA"/>
</dbReference>